<dbReference type="InterPro" id="IPR014710">
    <property type="entry name" value="RmlC-like_jellyroll"/>
</dbReference>
<dbReference type="InterPro" id="IPR011051">
    <property type="entry name" value="RmlC_Cupin_sf"/>
</dbReference>
<sequence>MHITQAELTSLTTEHLAKAAANPHGRSAHAVLRDGKLRHTLLAITDGSRLDDHTKPASATLLVLRGSVTVNWSGGEPVTVEEGGLYVLPEAVHNVVANGDSAFLLTTIAG</sequence>
<keyword evidence="2" id="KW-1185">Reference proteome</keyword>
<reference evidence="1 2" key="1">
    <citation type="submission" date="2020-08" db="EMBL/GenBank/DDBJ databases">
        <title>Sequencing the genomes of 1000 actinobacteria strains.</title>
        <authorList>
            <person name="Klenk H.-P."/>
        </authorList>
    </citation>
    <scope>NUCLEOTIDE SEQUENCE [LARGE SCALE GENOMIC DNA]</scope>
    <source>
        <strain evidence="1 2">DSM 22826</strain>
    </source>
</reference>
<dbReference type="Gene3D" id="2.60.120.10">
    <property type="entry name" value="Jelly Rolls"/>
    <property type="match status" value="1"/>
</dbReference>
<protein>
    <submittedName>
        <fullName evidence="1">Quercetin dioxygenase-like cupin family protein</fullName>
    </submittedName>
</protein>
<organism evidence="1 2">
    <name type="scientific">Paeniglutamicibacter cryotolerans</name>
    <dbReference type="NCBI Taxonomy" id="670079"/>
    <lineage>
        <taxon>Bacteria</taxon>
        <taxon>Bacillati</taxon>
        <taxon>Actinomycetota</taxon>
        <taxon>Actinomycetes</taxon>
        <taxon>Micrococcales</taxon>
        <taxon>Micrococcaceae</taxon>
        <taxon>Paeniglutamicibacter</taxon>
    </lineage>
</organism>
<accession>A0A839QTQ2</accession>
<comment type="caution">
    <text evidence="1">The sequence shown here is derived from an EMBL/GenBank/DDBJ whole genome shotgun (WGS) entry which is preliminary data.</text>
</comment>
<dbReference type="PANTHER" id="PTHR37694:SF1">
    <property type="entry name" value="SLR8022 PROTEIN"/>
    <property type="match status" value="1"/>
</dbReference>
<dbReference type="GO" id="GO:0051213">
    <property type="term" value="F:dioxygenase activity"/>
    <property type="evidence" value="ECO:0007669"/>
    <property type="project" value="UniProtKB-KW"/>
</dbReference>
<gene>
    <name evidence="1" type="ORF">E9229_002899</name>
</gene>
<proteinExistence type="predicted"/>
<dbReference type="SUPFAM" id="SSF51182">
    <property type="entry name" value="RmlC-like cupins"/>
    <property type="match status" value="1"/>
</dbReference>
<keyword evidence="1" id="KW-0560">Oxidoreductase</keyword>
<dbReference type="RefSeq" id="WP_183512212.1">
    <property type="nucleotide sequence ID" value="NZ_BAABGK010000033.1"/>
</dbReference>
<dbReference type="AlphaFoldDB" id="A0A839QTQ2"/>
<evidence type="ECO:0000313" key="2">
    <source>
        <dbReference type="Proteomes" id="UP000523000"/>
    </source>
</evidence>
<keyword evidence="1" id="KW-0223">Dioxygenase</keyword>
<dbReference type="Proteomes" id="UP000523000">
    <property type="component" value="Unassembled WGS sequence"/>
</dbReference>
<dbReference type="PANTHER" id="PTHR37694">
    <property type="entry name" value="SLR8022 PROTEIN"/>
    <property type="match status" value="1"/>
</dbReference>
<evidence type="ECO:0000313" key="1">
    <source>
        <dbReference type="EMBL" id="MBB2996652.1"/>
    </source>
</evidence>
<name>A0A839QTQ2_9MICC</name>
<dbReference type="EMBL" id="JACHVS010000002">
    <property type="protein sequence ID" value="MBB2996652.1"/>
    <property type="molecule type" value="Genomic_DNA"/>
</dbReference>